<dbReference type="OrthoDB" id="1022767at2"/>
<gene>
    <name evidence="3" type="ORF">EDC62_2506</name>
</gene>
<dbReference type="Proteomes" id="UP000272193">
    <property type="component" value="Unassembled WGS sequence"/>
</dbReference>
<evidence type="ECO:0000313" key="3">
    <source>
        <dbReference type="EMBL" id="RPE63041.1"/>
    </source>
</evidence>
<accession>A0A3N4U7F4</accession>
<organism evidence="3 4">
    <name type="scientific">Tibeticola sediminis</name>
    <dbReference type="NCBI Taxonomy" id="1917811"/>
    <lineage>
        <taxon>Bacteria</taxon>
        <taxon>Pseudomonadati</taxon>
        <taxon>Pseudomonadota</taxon>
        <taxon>Betaproteobacteria</taxon>
        <taxon>Burkholderiales</taxon>
        <taxon>Comamonadaceae</taxon>
        <taxon>Tibeticola</taxon>
    </lineage>
</organism>
<dbReference type="InterPro" id="IPR000719">
    <property type="entry name" value="Prot_kinase_dom"/>
</dbReference>
<proteinExistence type="predicted"/>
<name>A0A3N4U7F4_9BURK</name>
<feature type="region of interest" description="Disordered" evidence="1">
    <location>
        <begin position="311"/>
        <end position="338"/>
    </location>
</feature>
<dbReference type="RefSeq" id="WP_124224140.1">
    <property type="nucleotide sequence ID" value="NZ_RKQL01000007.1"/>
</dbReference>
<comment type="caution">
    <text evidence="3">The sequence shown here is derived from an EMBL/GenBank/DDBJ whole genome shotgun (WGS) entry which is preliminary data.</text>
</comment>
<keyword evidence="3" id="KW-0808">Transferase</keyword>
<reference evidence="3 4" key="1">
    <citation type="submission" date="2018-11" db="EMBL/GenBank/DDBJ databases">
        <title>Genomic Encyclopedia of Type Strains, Phase IV (KMG-IV): sequencing the most valuable type-strain genomes for metagenomic binning, comparative biology and taxonomic classification.</title>
        <authorList>
            <person name="Goeker M."/>
        </authorList>
    </citation>
    <scope>NUCLEOTIDE SEQUENCE [LARGE SCALE GENOMIC DNA]</scope>
    <source>
        <strain evidence="3 4">DSM 101684</strain>
    </source>
</reference>
<dbReference type="AlphaFoldDB" id="A0A3N4U7F4"/>
<sequence length="338" mass="37679">MSITLRDPAGKSVQLSDTPFAQGGEAAVYDVPQFPNVVVKHYHKQVLENRANTLRAKIEAMASDPVLNRFKQHPALAWPRFSVVDERGQWRGYAMRKATGVRMNVLAHAIAYKKHFPGLDRPSLVSYLLNLLTTIQVLHVAKVMIGDYNPANFLCDPGSNKVTLIDCDSWQVTANDKSFRCPVAAADMLAPELLGNELGKIGRTLASEHFSLAILLFKVLMLGRHPYDACGGASPVENIRKGYFPYGLGGGGIPKGPWFNIWSHLPYKLKEQFVRTFKDGVSNPANRTTAAEWIELLTLYRHEMDKGWHSTEISPAMPKPKDYRGTQSISQPLVPEKQ</sequence>
<dbReference type="SUPFAM" id="SSF56112">
    <property type="entry name" value="Protein kinase-like (PK-like)"/>
    <property type="match status" value="1"/>
</dbReference>
<dbReference type="EMBL" id="RKQL01000007">
    <property type="protein sequence ID" value="RPE63041.1"/>
    <property type="molecule type" value="Genomic_DNA"/>
</dbReference>
<protein>
    <submittedName>
        <fullName evidence="3">Protein kinase-like protein</fullName>
    </submittedName>
</protein>
<dbReference type="InterPro" id="IPR011009">
    <property type="entry name" value="Kinase-like_dom_sf"/>
</dbReference>
<dbReference type="GO" id="GO:0005524">
    <property type="term" value="F:ATP binding"/>
    <property type="evidence" value="ECO:0007669"/>
    <property type="project" value="InterPro"/>
</dbReference>
<dbReference type="PROSITE" id="PS50011">
    <property type="entry name" value="PROTEIN_KINASE_DOM"/>
    <property type="match status" value="1"/>
</dbReference>
<dbReference type="Pfam" id="PF00069">
    <property type="entry name" value="Pkinase"/>
    <property type="match status" value="1"/>
</dbReference>
<evidence type="ECO:0000313" key="4">
    <source>
        <dbReference type="Proteomes" id="UP000272193"/>
    </source>
</evidence>
<feature type="domain" description="Protein kinase" evidence="2">
    <location>
        <begin position="14"/>
        <end position="305"/>
    </location>
</feature>
<dbReference type="GO" id="GO:0004672">
    <property type="term" value="F:protein kinase activity"/>
    <property type="evidence" value="ECO:0007669"/>
    <property type="project" value="InterPro"/>
</dbReference>
<keyword evidence="4" id="KW-1185">Reference proteome</keyword>
<keyword evidence="3" id="KW-0418">Kinase</keyword>
<evidence type="ECO:0000256" key="1">
    <source>
        <dbReference type="SAM" id="MobiDB-lite"/>
    </source>
</evidence>
<dbReference type="Gene3D" id="1.10.510.10">
    <property type="entry name" value="Transferase(Phosphotransferase) domain 1"/>
    <property type="match status" value="1"/>
</dbReference>
<evidence type="ECO:0000259" key="2">
    <source>
        <dbReference type="PROSITE" id="PS50011"/>
    </source>
</evidence>